<dbReference type="InterPro" id="IPR002934">
    <property type="entry name" value="Polymerase_NTP_transf_dom"/>
</dbReference>
<organism evidence="3 4">
    <name type="scientific">Gigaspora margarita</name>
    <dbReference type="NCBI Taxonomy" id="4874"/>
    <lineage>
        <taxon>Eukaryota</taxon>
        <taxon>Fungi</taxon>
        <taxon>Fungi incertae sedis</taxon>
        <taxon>Mucoromycota</taxon>
        <taxon>Glomeromycotina</taxon>
        <taxon>Glomeromycetes</taxon>
        <taxon>Diversisporales</taxon>
        <taxon>Gigasporaceae</taxon>
        <taxon>Gigaspora</taxon>
    </lineage>
</organism>
<dbReference type="EMBL" id="CAJVQB010045045">
    <property type="protein sequence ID" value="CAG8832290.1"/>
    <property type="molecule type" value="Genomic_DNA"/>
</dbReference>
<dbReference type="Gene3D" id="3.30.460.10">
    <property type="entry name" value="Beta Polymerase, domain 2"/>
    <property type="match status" value="1"/>
</dbReference>
<dbReference type="PANTHER" id="PTHR12271">
    <property type="entry name" value="POLY A POLYMERASE CID PAP -RELATED"/>
    <property type="match status" value="1"/>
</dbReference>
<gene>
    <name evidence="3" type="ORF">GMARGA_LOCUS30986</name>
</gene>
<protein>
    <submittedName>
        <fullName evidence="3">31307_t:CDS:1</fullName>
    </submittedName>
</protein>
<keyword evidence="1" id="KW-0812">Transmembrane</keyword>
<feature type="non-terminal residue" evidence="3">
    <location>
        <position position="166"/>
    </location>
</feature>
<evidence type="ECO:0000259" key="2">
    <source>
        <dbReference type="Pfam" id="PF01909"/>
    </source>
</evidence>
<dbReference type="Gene3D" id="1.10.1410.10">
    <property type="match status" value="1"/>
</dbReference>
<evidence type="ECO:0000313" key="3">
    <source>
        <dbReference type="EMBL" id="CAG8832290.1"/>
    </source>
</evidence>
<dbReference type="SUPFAM" id="SSF81301">
    <property type="entry name" value="Nucleotidyltransferase"/>
    <property type="match status" value="1"/>
</dbReference>
<feature type="domain" description="Polymerase nucleotidyl transferase" evidence="2">
    <location>
        <begin position="23"/>
        <end position="67"/>
    </location>
</feature>
<name>A0ABN7WHP8_GIGMA</name>
<reference evidence="3 4" key="1">
    <citation type="submission" date="2021-06" db="EMBL/GenBank/DDBJ databases">
        <authorList>
            <person name="Kallberg Y."/>
            <person name="Tangrot J."/>
            <person name="Rosling A."/>
        </authorList>
    </citation>
    <scope>NUCLEOTIDE SEQUENCE [LARGE SCALE GENOMIC DNA]</scope>
    <source>
        <strain evidence="3 4">120-4 pot B 10/14</strain>
    </source>
</reference>
<sequence length="166" mass="19156">MYLGIKLQSFQLISSLVLFIIPLYLYSSSKTELATPKSDIDICITTKKNDGLIDIYDKKSFRKLKFLCDINVNNKDALENTRLIKVYLEIDPRVRILVIIIRHWAKQRELGDAVNGTLSLYTWTCMILNFLQRCDSPILPVFQIPQSGSPICIDKPLREFKNNESI</sequence>
<feature type="transmembrane region" description="Helical" evidence="1">
    <location>
        <begin position="7"/>
        <end position="26"/>
    </location>
</feature>
<dbReference type="PANTHER" id="PTHR12271:SF113">
    <property type="entry name" value="POLY(A) RNA POLYMERASE CID11"/>
    <property type="match status" value="1"/>
</dbReference>
<keyword evidence="1" id="KW-0472">Membrane</keyword>
<dbReference type="Pfam" id="PF01909">
    <property type="entry name" value="NTP_transf_2"/>
    <property type="match status" value="1"/>
</dbReference>
<proteinExistence type="predicted"/>
<evidence type="ECO:0000256" key="1">
    <source>
        <dbReference type="SAM" id="Phobius"/>
    </source>
</evidence>
<dbReference type="SUPFAM" id="SSF81631">
    <property type="entry name" value="PAP/OAS1 substrate-binding domain"/>
    <property type="match status" value="1"/>
</dbReference>
<keyword evidence="4" id="KW-1185">Reference proteome</keyword>
<accession>A0ABN7WHP8</accession>
<dbReference type="InterPro" id="IPR043519">
    <property type="entry name" value="NT_sf"/>
</dbReference>
<evidence type="ECO:0000313" key="4">
    <source>
        <dbReference type="Proteomes" id="UP000789901"/>
    </source>
</evidence>
<dbReference type="Proteomes" id="UP000789901">
    <property type="component" value="Unassembled WGS sequence"/>
</dbReference>
<keyword evidence="1" id="KW-1133">Transmembrane helix</keyword>
<comment type="caution">
    <text evidence="3">The sequence shown here is derived from an EMBL/GenBank/DDBJ whole genome shotgun (WGS) entry which is preliminary data.</text>
</comment>